<evidence type="ECO:0000256" key="8">
    <source>
        <dbReference type="ARBA" id="ARBA00022989"/>
    </source>
</evidence>
<keyword evidence="7" id="KW-0677">Repeat</keyword>
<keyword evidence="10" id="KW-0472">Membrane</keyword>
<dbReference type="SUPFAM" id="SSF52047">
    <property type="entry name" value="RNI-like"/>
    <property type="match status" value="1"/>
</dbReference>
<keyword evidence="16" id="KW-1185">Reference proteome</keyword>
<feature type="region of interest" description="Disordered" evidence="13">
    <location>
        <begin position="70"/>
        <end position="89"/>
    </location>
</feature>
<evidence type="ECO:0000256" key="9">
    <source>
        <dbReference type="ARBA" id="ARBA00023065"/>
    </source>
</evidence>
<name>A0A6A4VDH4_AMPAM</name>
<dbReference type="PANTHER" id="PTHR46473:SF23">
    <property type="entry name" value="GH08155P"/>
    <property type="match status" value="1"/>
</dbReference>
<keyword evidence="4" id="KW-0433">Leucine-rich repeat</keyword>
<dbReference type="InterPro" id="IPR003591">
    <property type="entry name" value="Leu-rich_rpt_typical-subtyp"/>
</dbReference>
<evidence type="ECO:0000256" key="7">
    <source>
        <dbReference type="ARBA" id="ARBA00022737"/>
    </source>
</evidence>
<gene>
    <name evidence="15" type="primary">Lrrc3</name>
    <name evidence="15" type="ORF">FJT64_012237</name>
</gene>
<reference evidence="15 16" key="1">
    <citation type="submission" date="2019-07" db="EMBL/GenBank/DDBJ databases">
        <title>Draft genome assembly of a fouling barnacle, Amphibalanus amphitrite (Darwin, 1854): The first reference genome for Thecostraca.</title>
        <authorList>
            <person name="Kim W."/>
        </authorList>
    </citation>
    <scope>NUCLEOTIDE SEQUENCE [LARGE SCALE GENOMIC DNA]</scope>
    <source>
        <strain evidence="15">SNU_AA5</strain>
        <tissue evidence="15">Soma without cirri and trophi</tissue>
    </source>
</reference>
<keyword evidence="3" id="KW-1003">Cell membrane</keyword>
<evidence type="ECO:0000256" key="11">
    <source>
        <dbReference type="ARBA" id="ARBA00023157"/>
    </source>
</evidence>
<organism evidence="15 16">
    <name type="scientific">Amphibalanus amphitrite</name>
    <name type="common">Striped barnacle</name>
    <name type="synonym">Balanus amphitrite</name>
    <dbReference type="NCBI Taxonomy" id="1232801"/>
    <lineage>
        <taxon>Eukaryota</taxon>
        <taxon>Metazoa</taxon>
        <taxon>Ecdysozoa</taxon>
        <taxon>Arthropoda</taxon>
        <taxon>Crustacea</taxon>
        <taxon>Multicrustacea</taxon>
        <taxon>Cirripedia</taxon>
        <taxon>Thoracica</taxon>
        <taxon>Thoracicalcarea</taxon>
        <taxon>Balanomorpha</taxon>
        <taxon>Balanoidea</taxon>
        <taxon>Balanidae</taxon>
        <taxon>Amphibalaninae</taxon>
        <taxon>Amphibalanus</taxon>
    </lineage>
</organism>
<sequence>MTPRQTVSLIRFRQQARLVLIFPLFFMCPSSSTDALSPSSQPDNDVILSSVPSQLTGHLTTAASVKTYLAGDSDRNPPLGVESRDSEDAVAHSVTTEAVAVQKAMTDVEGKAVEEKGAEEKEETSLKEKKEAATVGREAEEEVNTSRAASKTVTVTEPTTEKLTTMATPPESPMSATSNASPSTCQCSNIAFGNLSITVTDSKLLAFGSVPELDLTQVTALCPEATYVTIRADLTEVTGHSAGLAHITELDLSGNHLNSMPKMVLEMTALRRLGLAGNNITKLPQEMLESLFRRLDEVDIRDNPLQCSPDLTWLYDVTAVGHWDTLTCLGVKRDPFGIQYDRKPLRMVIDEIRRVDATCPAGCRCRLKSVHPTQVWVDCGGMGLERLPSSLPRGVIALNVSGNRISSAPLCQLLSSHRSLSTILLSHNQLSSVEPADLACAADRLGRLDLRYNRLTRLPWEELVEALRGERMNYVYLSHNRWNCEYEEEAMKLWVSFRRKSDRYITVMTFFCDIPKVQRNIDSYI</sequence>
<evidence type="ECO:0000256" key="12">
    <source>
        <dbReference type="ARBA" id="ARBA00023303"/>
    </source>
</evidence>
<dbReference type="Proteomes" id="UP000440578">
    <property type="component" value="Unassembled WGS sequence"/>
</dbReference>
<dbReference type="SMART" id="SM00369">
    <property type="entry name" value="LRR_TYP"/>
    <property type="match status" value="4"/>
</dbReference>
<accession>A0A6A4VDH4</accession>
<evidence type="ECO:0000256" key="2">
    <source>
        <dbReference type="ARBA" id="ARBA00022448"/>
    </source>
</evidence>
<keyword evidence="9" id="KW-0406">Ion transport</keyword>
<proteinExistence type="predicted"/>
<evidence type="ECO:0000256" key="13">
    <source>
        <dbReference type="SAM" id="MobiDB-lite"/>
    </source>
</evidence>
<evidence type="ECO:0000256" key="6">
    <source>
        <dbReference type="ARBA" id="ARBA00022729"/>
    </source>
</evidence>
<feature type="compositionally biased region" description="Basic and acidic residues" evidence="13">
    <location>
        <begin position="112"/>
        <end position="132"/>
    </location>
</feature>
<evidence type="ECO:0000256" key="3">
    <source>
        <dbReference type="ARBA" id="ARBA00022475"/>
    </source>
</evidence>
<protein>
    <submittedName>
        <fullName evidence="15">Leucine-rich repeat-containing protein 3</fullName>
    </submittedName>
</protein>
<feature type="compositionally biased region" description="Low complexity" evidence="13">
    <location>
        <begin position="151"/>
        <end position="169"/>
    </location>
</feature>
<keyword evidence="8" id="KW-1133">Transmembrane helix</keyword>
<dbReference type="EMBL" id="VIIS01002025">
    <property type="protein sequence ID" value="KAF0289594.1"/>
    <property type="molecule type" value="Genomic_DNA"/>
</dbReference>
<evidence type="ECO:0000256" key="14">
    <source>
        <dbReference type="SAM" id="SignalP"/>
    </source>
</evidence>
<comment type="caution">
    <text evidence="15">The sequence shown here is derived from an EMBL/GenBank/DDBJ whole genome shotgun (WGS) entry which is preliminary data.</text>
</comment>
<feature type="signal peptide" evidence="14">
    <location>
        <begin position="1"/>
        <end position="35"/>
    </location>
</feature>
<evidence type="ECO:0000313" key="16">
    <source>
        <dbReference type="Proteomes" id="UP000440578"/>
    </source>
</evidence>
<dbReference type="GO" id="GO:0005886">
    <property type="term" value="C:plasma membrane"/>
    <property type="evidence" value="ECO:0007669"/>
    <property type="project" value="UniProtKB-SubCell"/>
</dbReference>
<dbReference type="InterPro" id="IPR051432">
    <property type="entry name" value="KCNMA1_auxiliary"/>
</dbReference>
<evidence type="ECO:0000256" key="1">
    <source>
        <dbReference type="ARBA" id="ARBA00004162"/>
    </source>
</evidence>
<evidence type="ECO:0000256" key="10">
    <source>
        <dbReference type="ARBA" id="ARBA00023136"/>
    </source>
</evidence>
<keyword evidence="11" id="KW-1015">Disulfide bond</keyword>
<keyword evidence="2" id="KW-0813">Transport</keyword>
<dbReference type="Gene3D" id="3.80.10.10">
    <property type="entry name" value="Ribonuclease Inhibitor"/>
    <property type="match status" value="2"/>
</dbReference>
<dbReference type="GO" id="GO:0034220">
    <property type="term" value="P:monoatomic ion transmembrane transport"/>
    <property type="evidence" value="ECO:0007669"/>
    <property type="project" value="UniProtKB-KW"/>
</dbReference>
<feature type="region of interest" description="Disordered" evidence="13">
    <location>
        <begin position="112"/>
        <end position="180"/>
    </location>
</feature>
<feature type="chain" id="PRO_5025656923" evidence="14">
    <location>
        <begin position="36"/>
        <end position="525"/>
    </location>
</feature>
<keyword evidence="12" id="KW-0407">Ion channel</keyword>
<dbReference type="InterPro" id="IPR032675">
    <property type="entry name" value="LRR_dom_sf"/>
</dbReference>
<evidence type="ECO:0000256" key="5">
    <source>
        <dbReference type="ARBA" id="ARBA00022692"/>
    </source>
</evidence>
<dbReference type="AlphaFoldDB" id="A0A6A4VDH4"/>
<dbReference type="PANTHER" id="PTHR46473">
    <property type="entry name" value="GH08155P"/>
    <property type="match status" value="1"/>
</dbReference>
<evidence type="ECO:0000256" key="4">
    <source>
        <dbReference type="ARBA" id="ARBA00022614"/>
    </source>
</evidence>
<comment type="subcellular location">
    <subcellularLocation>
        <location evidence="1">Cell membrane</location>
        <topology evidence="1">Single-pass membrane protein</topology>
    </subcellularLocation>
</comment>
<keyword evidence="6 14" id="KW-0732">Signal</keyword>
<evidence type="ECO:0000313" key="15">
    <source>
        <dbReference type="EMBL" id="KAF0289594.1"/>
    </source>
</evidence>
<keyword evidence="5" id="KW-0812">Transmembrane</keyword>